<evidence type="ECO:0000256" key="24">
    <source>
        <dbReference type="ARBA" id="ARBA00052975"/>
    </source>
</evidence>
<dbReference type="PANTHER" id="PTHR43658">
    <property type="entry name" value="SHORT-CHAIN DEHYDROGENASE/REDUCTASE"/>
    <property type="match status" value="1"/>
</dbReference>
<dbReference type="InParanoid" id="E4X4F4"/>
<comment type="catalytic activity">
    <reaction evidence="9">
        <text>testosterone + NAD(+) = androst-4-ene-3,17-dione + NADH + H(+)</text>
        <dbReference type="Rhea" id="RHEA:14929"/>
        <dbReference type="ChEBI" id="CHEBI:15378"/>
        <dbReference type="ChEBI" id="CHEBI:16422"/>
        <dbReference type="ChEBI" id="CHEBI:17347"/>
        <dbReference type="ChEBI" id="CHEBI:57540"/>
        <dbReference type="ChEBI" id="CHEBI:57945"/>
        <dbReference type="EC" id="1.1.1.239"/>
    </reaction>
    <physiologicalReaction direction="left-to-right" evidence="9">
        <dbReference type="Rhea" id="RHEA:14930"/>
    </physiologicalReaction>
</comment>
<evidence type="ECO:0000256" key="22">
    <source>
        <dbReference type="ARBA" id="ARBA00052668"/>
    </source>
</evidence>
<evidence type="ECO:0000256" key="34">
    <source>
        <dbReference type="ARBA" id="ARBA00080198"/>
    </source>
</evidence>
<dbReference type="EC" id="1.1.1.62" evidence="5"/>
<evidence type="ECO:0000256" key="38">
    <source>
        <dbReference type="ARBA" id="ARBA00082399"/>
    </source>
</evidence>
<dbReference type="EC" id="1.1.1.178" evidence="27"/>
<evidence type="ECO:0000256" key="42">
    <source>
        <dbReference type="RuleBase" id="RU000363"/>
    </source>
</evidence>
<comment type="catalytic activity">
    <reaction evidence="12">
        <text>17beta-hydroxy-5alpha-androstan-3-one + NAD(+) = 5alpha-androstan-3,17-dione + NADH + H(+)</text>
        <dbReference type="Rhea" id="RHEA:41992"/>
        <dbReference type="ChEBI" id="CHEBI:15378"/>
        <dbReference type="ChEBI" id="CHEBI:15994"/>
        <dbReference type="ChEBI" id="CHEBI:16330"/>
        <dbReference type="ChEBI" id="CHEBI:57540"/>
        <dbReference type="ChEBI" id="CHEBI:57945"/>
    </reaction>
    <physiologicalReaction direction="left-to-right" evidence="12">
        <dbReference type="Rhea" id="RHEA:41993"/>
    </physiologicalReaction>
</comment>
<accession>E4X4F4</accession>
<dbReference type="InterPro" id="IPR020904">
    <property type="entry name" value="Sc_DH/Rdtase_CS"/>
</dbReference>
<evidence type="ECO:0000256" key="3">
    <source>
        <dbReference type="ARBA" id="ARBA00023002"/>
    </source>
</evidence>
<dbReference type="GO" id="GO:0004303">
    <property type="term" value="F:estradiol 17-beta-dehydrogenase [NAD(P)+] activity"/>
    <property type="evidence" value="ECO:0007669"/>
    <property type="project" value="UniProtKB-EC"/>
</dbReference>
<comment type="catalytic activity">
    <reaction evidence="15">
        <text>(3S)-3-hydroxybutanoyl-CoA + NAD(+) = acetoacetyl-CoA + NADH + H(+)</text>
        <dbReference type="Rhea" id="RHEA:30799"/>
        <dbReference type="ChEBI" id="CHEBI:15378"/>
        <dbReference type="ChEBI" id="CHEBI:57286"/>
        <dbReference type="ChEBI" id="CHEBI:57316"/>
        <dbReference type="ChEBI" id="CHEBI:57540"/>
        <dbReference type="ChEBI" id="CHEBI:57945"/>
    </reaction>
    <physiologicalReaction direction="left-to-right" evidence="15">
        <dbReference type="Rhea" id="RHEA:30800"/>
    </physiologicalReaction>
    <physiologicalReaction direction="right-to-left" evidence="15">
        <dbReference type="Rhea" id="RHEA:30801"/>
    </physiologicalReaction>
</comment>
<comment type="catalytic activity">
    <reaction evidence="24">
        <text>chenodeoxycholate + NAD(+) = 7-oxolithocholate + NADH + H(+)</text>
        <dbReference type="Rhea" id="RHEA:42036"/>
        <dbReference type="ChEBI" id="CHEBI:15378"/>
        <dbReference type="ChEBI" id="CHEBI:36234"/>
        <dbReference type="ChEBI" id="CHEBI:57540"/>
        <dbReference type="ChEBI" id="CHEBI:57945"/>
        <dbReference type="ChEBI" id="CHEBI:78605"/>
    </reaction>
    <physiologicalReaction direction="left-to-right" evidence="24">
        <dbReference type="Rhea" id="RHEA:42037"/>
    </physiologicalReaction>
</comment>
<evidence type="ECO:0000256" key="6">
    <source>
        <dbReference type="ARBA" id="ARBA00037895"/>
    </source>
</evidence>
<organism evidence="43">
    <name type="scientific">Oikopleura dioica</name>
    <name type="common">Tunicate</name>
    <dbReference type="NCBI Taxonomy" id="34765"/>
    <lineage>
        <taxon>Eukaryota</taxon>
        <taxon>Metazoa</taxon>
        <taxon>Chordata</taxon>
        <taxon>Tunicata</taxon>
        <taxon>Appendicularia</taxon>
        <taxon>Copelata</taxon>
        <taxon>Oikopleuridae</taxon>
        <taxon>Oikopleura</taxon>
    </lineage>
</organism>
<dbReference type="GO" id="GO:0047044">
    <property type="term" value="F:androstan-3-alpha,17-beta-diol dehydrogenase (NAD+) activity"/>
    <property type="evidence" value="ECO:0007669"/>
    <property type="project" value="UniProtKB-EC"/>
</dbReference>
<dbReference type="EC" id="1.1.1.53" evidence="4"/>
<evidence type="ECO:0000256" key="26">
    <source>
        <dbReference type="ARBA" id="ARBA00066617"/>
    </source>
</evidence>
<evidence type="ECO:0000256" key="4">
    <source>
        <dbReference type="ARBA" id="ARBA00024071"/>
    </source>
</evidence>
<evidence type="ECO:0000256" key="30">
    <source>
        <dbReference type="ARBA" id="ARBA00077243"/>
    </source>
</evidence>
<dbReference type="InterPro" id="IPR002347">
    <property type="entry name" value="SDR_fam"/>
</dbReference>
<gene>
    <name evidence="43" type="ORF">GSOID_T00001279001</name>
</gene>
<evidence type="ECO:0000256" key="18">
    <source>
        <dbReference type="ARBA" id="ARBA00051831"/>
    </source>
</evidence>
<dbReference type="GO" id="GO:0047015">
    <property type="term" value="F:3-hydroxy-2-methylbutyryl-CoA dehydrogenase activity"/>
    <property type="evidence" value="ECO:0007669"/>
    <property type="project" value="UniProtKB-EC"/>
</dbReference>
<evidence type="ECO:0000256" key="13">
    <source>
        <dbReference type="ARBA" id="ARBA00050867"/>
    </source>
</evidence>
<comment type="catalytic activity">
    <reaction evidence="22">
        <text>11-dehydrocorticosterone + NAD(+) = pregn-4-ene-3,11,20,21-tetraone + NADH + H(+)</text>
        <dbReference type="Rhea" id="RHEA:42020"/>
        <dbReference type="ChEBI" id="CHEBI:15378"/>
        <dbReference type="ChEBI" id="CHEBI:57540"/>
        <dbReference type="ChEBI" id="CHEBI:57945"/>
        <dbReference type="ChEBI" id="CHEBI:78600"/>
        <dbReference type="ChEBI" id="CHEBI:78601"/>
    </reaction>
    <physiologicalReaction direction="left-to-right" evidence="22">
        <dbReference type="Rhea" id="RHEA:42021"/>
    </physiologicalReaction>
</comment>
<evidence type="ECO:0000256" key="1">
    <source>
        <dbReference type="ARBA" id="ARBA00004860"/>
    </source>
</evidence>
<evidence type="ECO:0000256" key="31">
    <source>
        <dbReference type="ARBA" id="ARBA00078147"/>
    </source>
</evidence>
<comment type="subunit">
    <text evidence="25">Homotetramer. Component of mitochondrial ribonuclease P, a complex composed of TRMT10C/MRPP1, HSD17B10/MRPP2 and PRORP/MRPP3. Interacts with TRMT10C/MRPP1; forming the MRPP1-MRPP2 subcomplex of the mitochondrial ribonuclease P complex.</text>
</comment>
<comment type="catalytic activity">
    <reaction evidence="21">
        <text>cortisone + NAD(+) = 17alpha-hydroxypregn-4-en-3,11,20-trione-21-al + NADH + H(+)</text>
        <dbReference type="Rhea" id="RHEA:42016"/>
        <dbReference type="ChEBI" id="CHEBI:15378"/>
        <dbReference type="ChEBI" id="CHEBI:16962"/>
        <dbReference type="ChEBI" id="CHEBI:57540"/>
        <dbReference type="ChEBI" id="CHEBI:57945"/>
        <dbReference type="ChEBI" id="CHEBI:78596"/>
    </reaction>
    <physiologicalReaction direction="left-to-right" evidence="21">
        <dbReference type="Rhea" id="RHEA:42017"/>
    </physiologicalReaction>
</comment>
<evidence type="ECO:0000256" key="32">
    <source>
        <dbReference type="ARBA" id="ARBA00078708"/>
    </source>
</evidence>
<dbReference type="SUPFAM" id="SSF51735">
    <property type="entry name" value="NAD(P)-binding Rossmann-fold domains"/>
    <property type="match status" value="1"/>
</dbReference>
<dbReference type="InterPro" id="IPR036291">
    <property type="entry name" value="NAD(P)-bd_dom_sf"/>
</dbReference>
<evidence type="ECO:0000313" key="43">
    <source>
        <dbReference type="EMBL" id="CBY23944.1"/>
    </source>
</evidence>
<dbReference type="GO" id="GO:0008210">
    <property type="term" value="P:estrogen metabolic process"/>
    <property type="evidence" value="ECO:0007669"/>
    <property type="project" value="TreeGrafter"/>
</dbReference>
<evidence type="ECO:0000256" key="2">
    <source>
        <dbReference type="ARBA" id="ARBA00006484"/>
    </source>
</evidence>
<evidence type="ECO:0000256" key="29">
    <source>
        <dbReference type="ARBA" id="ARBA00072938"/>
    </source>
</evidence>
<evidence type="ECO:0000256" key="14">
    <source>
        <dbReference type="ARBA" id="ARBA00050927"/>
    </source>
</evidence>
<evidence type="ECO:0000256" key="8">
    <source>
        <dbReference type="ARBA" id="ARBA00050141"/>
    </source>
</evidence>
<dbReference type="GO" id="GO:0006631">
    <property type="term" value="P:fatty acid metabolic process"/>
    <property type="evidence" value="ECO:0007669"/>
    <property type="project" value="TreeGrafter"/>
</dbReference>
<evidence type="ECO:0000256" key="28">
    <source>
        <dbReference type="ARBA" id="ARBA00066822"/>
    </source>
</evidence>
<reference evidence="43" key="1">
    <citation type="journal article" date="2010" name="Science">
        <title>Plasticity of animal genome architecture unmasked by rapid evolution of a pelagic tunicate.</title>
        <authorList>
            <person name="Denoeud F."/>
            <person name="Henriet S."/>
            <person name="Mungpakdee S."/>
            <person name="Aury J.M."/>
            <person name="Da Silva C."/>
            <person name="Brinkmann H."/>
            <person name="Mikhaleva J."/>
            <person name="Olsen L.C."/>
            <person name="Jubin C."/>
            <person name="Canestro C."/>
            <person name="Bouquet J.M."/>
            <person name="Danks G."/>
            <person name="Poulain J."/>
            <person name="Campsteijn C."/>
            <person name="Adamski M."/>
            <person name="Cross I."/>
            <person name="Yadetie F."/>
            <person name="Muffato M."/>
            <person name="Louis A."/>
            <person name="Butcher S."/>
            <person name="Tsagkogeorga G."/>
            <person name="Konrad A."/>
            <person name="Singh S."/>
            <person name="Jensen M.F."/>
            <person name="Cong E.H."/>
            <person name="Eikeseth-Otteraa H."/>
            <person name="Noel B."/>
            <person name="Anthouard V."/>
            <person name="Porcel B.M."/>
            <person name="Kachouri-Lafond R."/>
            <person name="Nishino A."/>
            <person name="Ugolini M."/>
            <person name="Chourrout P."/>
            <person name="Nishida H."/>
            <person name="Aasland R."/>
            <person name="Huzurbazar S."/>
            <person name="Westhof E."/>
            <person name="Delsuc F."/>
            <person name="Lehrach H."/>
            <person name="Reinhardt R."/>
            <person name="Weissenbach J."/>
            <person name="Roy S.W."/>
            <person name="Artiguenave F."/>
            <person name="Postlethwait J.H."/>
            <person name="Manak J.R."/>
            <person name="Thompson E.M."/>
            <person name="Jaillon O."/>
            <person name="Du Pasquier L."/>
            <person name="Boudinot P."/>
            <person name="Liberles D.A."/>
            <person name="Volff J.N."/>
            <person name="Philippe H."/>
            <person name="Lenhard B."/>
            <person name="Roest Crollius H."/>
            <person name="Wincker P."/>
            <person name="Chourrout D."/>
        </authorList>
    </citation>
    <scope>NUCLEOTIDE SEQUENCE [LARGE SCALE GENOMIC DNA]</scope>
</reference>
<dbReference type="Pfam" id="PF00106">
    <property type="entry name" value="adh_short"/>
    <property type="match status" value="1"/>
</dbReference>
<evidence type="ECO:0000256" key="17">
    <source>
        <dbReference type="ARBA" id="ARBA00051637"/>
    </source>
</evidence>
<dbReference type="GO" id="GO:0005739">
    <property type="term" value="C:mitochondrion"/>
    <property type="evidence" value="ECO:0007669"/>
    <property type="project" value="TreeGrafter"/>
</dbReference>
<proteinExistence type="inferred from homology"/>
<evidence type="ECO:0000256" key="9">
    <source>
        <dbReference type="ARBA" id="ARBA00050232"/>
    </source>
</evidence>
<dbReference type="GO" id="GO:0008709">
    <property type="term" value="F:cholate 7-alpha-dehydrogenase (NAD+) activity"/>
    <property type="evidence" value="ECO:0007669"/>
    <property type="project" value="UniProtKB-EC"/>
</dbReference>
<evidence type="ECO:0000256" key="10">
    <source>
        <dbReference type="ARBA" id="ARBA00050285"/>
    </source>
</evidence>
<dbReference type="AlphaFoldDB" id="E4X4F4"/>
<comment type="catalytic activity">
    <reaction evidence="7">
        <text>17beta-estradiol + NAD(+) = estrone + NADH + H(+)</text>
        <dbReference type="Rhea" id="RHEA:24612"/>
        <dbReference type="ChEBI" id="CHEBI:15378"/>
        <dbReference type="ChEBI" id="CHEBI:16469"/>
        <dbReference type="ChEBI" id="CHEBI:17263"/>
        <dbReference type="ChEBI" id="CHEBI:57540"/>
        <dbReference type="ChEBI" id="CHEBI:57945"/>
        <dbReference type="EC" id="1.1.1.62"/>
    </reaction>
    <physiologicalReaction direction="left-to-right" evidence="7">
        <dbReference type="Rhea" id="RHEA:24613"/>
    </physiologicalReaction>
</comment>
<comment type="catalytic activity">
    <reaction evidence="19">
        <text>(2S,3S)-3-hydroxy-2-methylbutanoyl-CoA + NAD(+) = 2-methyl-3-oxobutanoyl-CoA + NADH + H(+)</text>
        <dbReference type="Rhea" id="RHEA:13281"/>
        <dbReference type="ChEBI" id="CHEBI:15378"/>
        <dbReference type="ChEBI" id="CHEBI:57312"/>
        <dbReference type="ChEBI" id="CHEBI:57335"/>
        <dbReference type="ChEBI" id="CHEBI:57540"/>
        <dbReference type="ChEBI" id="CHEBI:57945"/>
        <dbReference type="EC" id="1.1.1.178"/>
    </reaction>
    <physiologicalReaction direction="left-to-right" evidence="19">
        <dbReference type="Rhea" id="RHEA:13282"/>
    </physiologicalReaction>
</comment>
<comment type="catalytic activity">
    <reaction evidence="13">
        <text>cholate + NAD(+) = 3alpha,12alpha-dihydroxy-7-oxo-5beta-cholanate + NADH + H(+)</text>
        <dbReference type="Rhea" id="RHEA:19409"/>
        <dbReference type="ChEBI" id="CHEBI:11893"/>
        <dbReference type="ChEBI" id="CHEBI:15378"/>
        <dbReference type="ChEBI" id="CHEBI:29747"/>
        <dbReference type="ChEBI" id="CHEBI:57540"/>
        <dbReference type="ChEBI" id="CHEBI:57945"/>
        <dbReference type="EC" id="1.1.1.159"/>
    </reaction>
    <physiologicalReaction direction="left-to-right" evidence="13">
        <dbReference type="Rhea" id="RHEA:19410"/>
    </physiologicalReaction>
</comment>
<evidence type="ECO:0000256" key="39">
    <source>
        <dbReference type="ARBA" id="ARBA00082463"/>
    </source>
</evidence>
<dbReference type="PANTHER" id="PTHR43658:SF8">
    <property type="entry name" value="17-BETA-HYDROXYSTEROID DEHYDROGENASE 14-RELATED"/>
    <property type="match status" value="1"/>
</dbReference>
<dbReference type="GO" id="GO:0008209">
    <property type="term" value="P:androgen metabolic process"/>
    <property type="evidence" value="ECO:0007669"/>
    <property type="project" value="TreeGrafter"/>
</dbReference>
<comment type="pathway">
    <text evidence="1">Lipid metabolism; bile acid biosynthesis.</text>
</comment>
<dbReference type="PRINTS" id="PR00081">
    <property type="entry name" value="GDHRDH"/>
</dbReference>
<evidence type="ECO:0000256" key="20">
    <source>
        <dbReference type="ARBA" id="ARBA00052095"/>
    </source>
</evidence>
<comment type="catalytic activity">
    <reaction evidence="16">
        <text>(3S)-hydroxyhexadecanoyl-CoA + NAD(+) = 3-oxohexadecanoyl-CoA + NADH + H(+)</text>
        <dbReference type="Rhea" id="RHEA:31159"/>
        <dbReference type="ChEBI" id="CHEBI:15378"/>
        <dbReference type="ChEBI" id="CHEBI:57349"/>
        <dbReference type="ChEBI" id="CHEBI:57540"/>
        <dbReference type="ChEBI" id="CHEBI:57945"/>
        <dbReference type="ChEBI" id="CHEBI:62613"/>
    </reaction>
    <physiologicalReaction direction="left-to-right" evidence="16">
        <dbReference type="Rhea" id="RHEA:31160"/>
    </physiologicalReaction>
    <physiologicalReaction direction="right-to-left" evidence="16">
        <dbReference type="Rhea" id="RHEA:31161"/>
    </physiologicalReaction>
</comment>
<evidence type="ECO:0000256" key="36">
    <source>
        <dbReference type="ARBA" id="ARBA00081236"/>
    </source>
</evidence>
<evidence type="ECO:0000256" key="21">
    <source>
        <dbReference type="ARBA" id="ARBA00052417"/>
    </source>
</evidence>
<dbReference type="GO" id="GO:0003857">
    <property type="term" value="F:(3S)-3-hydroxyacyl-CoA dehydrogenase (NAD+) activity"/>
    <property type="evidence" value="ECO:0007669"/>
    <property type="project" value="UniProtKB-EC"/>
</dbReference>
<evidence type="ECO:0000256" key="40">
    <source>
        <dbReference type="ARBA" id="ARBA00083307"/>
    </source>
</evidence>
<evidence type="ECO:0000256" key="37">
    <source>
        <dbReference type="ARBA" id="ARBA00082293"/>
    </source>
</evidence>
<evidence type="ECO:0000256" key="27">
    <source>
        <dbReference type="ARBA" id="ARBA00066638"/>
    </source>
</evidence>
<dbReference type="FunCoup" id="E4X4F4">
    <property type="interactions" value="214"/>
</dbReference>
<dbReference type="GO" id="GO:0047035">
    <property type="term" value="F:testosterone dehydrogenase (NAD+) activity"/>
    <property type="evidence" value="ECO:0007669"/>
    <property type="project" value="UniProtKB-EC"/>
</dbReference>
<evidence type="ECO:0000256" key="5">
    <source>
        <dbReference type="ARBA" id="ARBA00024072"/>
    </source>
</evidence>
<comment type="catalytic activity">
    <reaction evidence="18">
        <text>ursodeoxycholate + NAD(+) = 7-oxolithocholate + NADH + H(+)</text>
        <dbReference type="Rhea" id="RHEA:42028"/>
        <dbReference type="ChEBI" id="CHEBI:15378"/>
        <dbReference type="ChEBI" id="CHEBI:57540"/>
        <dbReference type="ChEBI" id="CHEBI:57945"/>
        <dbReference type="ChEBI" id="CHEBI:78604"/>
        <dbReference type="ChEBI" id="CHEBI:78605"/>
    </reaction>
    <physiologicalReaction direction="left-to-right" evidence="18">
        <dbReference type="Rhea" id="RHEA:42029"/>
    </physiologicalReaction>
</comment>
<comment type="catalytic activity">
    <reaction evidence="14">
        <text>cortisol + NAD(+) = 11beta,17alpha-dihydroxypregn-4-ene-3,20,21-trione + NADH + H(+)</text>
        <dbReference type="Rhea" id="RHEA:42012"/>
        <dbReference type="ChEBI" id="CHEBI:15378"/>
        <dbReference type="ChEBI" id="CHEBI:17650"/>
        <dbReference type="ChEBI" id="CHEBI:57540"/>
        <dbReference type="ChEBI" id="CHEBI:57945"/>
        <dbReference type="ChEBI" id="CHEBI:78595"/>
    </reaction>
    <physiologicalReaction direction="left-to-right" evidence="14">
        <dbReference type="Rhea" id="RHEA:42013"/>
    </physiologicalReaction>
</comment>
<name>E4X4F4_OIKDI</name>
<evidence type="ECO:0000256" key="19">
    <source>
        <dbReference type="ARBA" id="ARBA00051839"/>
    </source>
</evidence>
<evidence type="ECO:0000256" key="16">
    <source>
        <dbReference type="ARBA" id="ARBA00051324"/>
    </source>
</evidence>
<comment type="similarity">
    <text evidence="2 42">Belongs to the short-chain dehydrogenases/reductases (SDR) family.</text>
</comment>
<comment type="catalytic activity">
    <reaction evidence="17">
        <text>3beta,7beta-dihydroxy-5beta-cholan-24-oate + NAD(+) = 3beta-hydroxy-7-oxo-5beta-cholan-24-oate + NADH + H(+)</text>
        <dbReference type="Rhea" id="RHEA:42024"/>
        <dbReference type="ChEBI" id="CHEBI:15378"/>
        <dbReference type="ChEBI" id="CHEBI:57540"/>
        <dbReference type="ChEBI" id="CHEBI:57945"/>
        <dbReference type="ChEBI" id="CHEBI:78602"/>
        <dbReference type="ChEBI" id="CHEBI:78603"/>
    </reaction>
    <physiologicalReaction direction="left-to-right" evidence="17">
        <dbReference type="Rhea" id="RHEA:42025"/>
    </physiologicalReaction>
</comment>
<dbReference type="PROSITE" id="PS00061">
    <property type="entry name" value="ADH_SHORT"/>
    <property type="match status" value="1"/>
</dbReference>
<dbReference type="Proteomes" id="UP000001307">
    <property type="component" value="Unassembled WGS sequence"/>
</dbReference>
<evidence type="ECO:0000256" key="25">
    <source>
        <dbReference type="ARBA" id="ARBA00065251"/>
    </source>
</evidence>
<comment type="catalytic activity">
    <reaction evidence="11">
        <text>5alpha-androstane-3alpha,17beta-diol + NAD(+) = 17beta-hydroxy-5alpha-androstan-3-one + NADH + H(+)</text>
        <dbReference type="Rhea" id="RHEA:42004"/>
        <dbReference type="ChEBI" id="CHEBI:15378"/>
        <dbReference type="ChEBI" id="CHEBI:16330"/>
        <dbReference type="ChEBI" id="CHEBI:36713"/>
        <dbReference type="ChEBI" id="CHEBI:57540"/>
        <dbReference type="ChEBI" id="CHEBI:57945"/>
        <dbReference type="EC" id="1.1.1.53"/>
    </reaction>
    <physiologicalReaction direction="right-to-left" evidence="11">
        <dbReference type="Rhea" id="RHEA:42006"/>
    </physiologicalReaction>
</comment>
<evidence type="ECO:0000256" key="15">
    <source>
        <dbReference type="ARBA" id="ARBA00051004"/>
    </source>
</evidence>
<comment type="catalytic activity">
    <reaction evidence="8">
        <text>a (3S)-3-hydroxyacyl-CoA + NAD(+) = a 3-oxoacyl-CoA + NADH + H(+)</text>
        <dbReference type="Rhea" id="RHEA:22432"/>
        <dbReference type="ChEBI" id="CHEBI:15378"/>
        <dbReference type="ChEBI" id="CHEBI:57318"/>
        <dbReference type="ChEBI" id="CHEBI:57540"/>
        <dbReference type="ChEBI" id="CHEBI:57945"/>
        <dbReference type="ChEBI" id="CHEBI:90726"/>
        <dbReference type="EC" id="1.1.1.35"/>
    </reaction>
    <physiologicalReaction direction="left-to-right" evidence="8">
        <dbReference type="Rhea" id="RHEA:22433"/>
    </physiologicalReaction>
    <physiologicalReaction direction="right-to-left" evidence="8">
        <dbReference type="Rhea" id="RHEA:22434"/>
    </physiologicalReaction>
</comment>
<comment type="catalytic activity">
    <reaction evidence="23">
        <text>(3S)-hydroxyoctanoyl-CoA + NAD(+) = 3-oxooctanoyl-CoA + NADH + H(+)</text>
        <dbReference type="Rhea" id="RHEA:31195"/>
        <dbReference type="ChEBI" id="CHEBI:15378"/>
        <dbReference type="ChEBI" id="CHEBI:57540"/>
        <dbReference type="ChEBI" id="CHEBI:57945"/>
        <dbReference type="ChEBI" id="CHEBI:62617"/>
        <dbReference type="ChEBI" id="CHEBI:62619"/>
    </reaction>
    <physiologicalReaction direction="left-to-right" evidence="23">
        <dbReference type="Rhea" id="RHEA:31196"/>
    </physiologicalReaction>
    <physiologicalReaction direction="right-to-left" evidence="23">
        <dbReference type="Rhea" id="RHEA:31197"/>
    </physiologicalReaction>
</comment>
<protein>
    <recommendedName>
        <fullName evidence="29">3-hydroxyacyl-CoA dehydrogenase type-2</fullName>
        <ecNumber evidence="26">1.1.1.159</ecNumber>
        <ecNumber evidence="27">1.1.1.178</ecNumber>
        <ecNumber evidence="28">1.1.1.239</ecNumber>
        <ecNumber evidence="4">1.1.1.53</ecNumber>
        <ecNumber evidence="5">1.1.1.62</ecNumber>
    </recommendedName>
    <alternativeName>
        <fullName evidence="34">17-beta-estradiol 17-dehydrogenase</fullName>
    </alternativeName>
    <alternativeName>
        <fullName evidence="31">2-methyl-3-hydroxybutyryl-CoA dehydrogenase</fullName>
    </alternativeName>
    <alternativeName>
        <fullName evidence="30">3-alpha-(17-beta)-hydroxysteroid dehydrogenase (NAD(+))</fullName>
    </alternativeName>
    <alternativeName>
        <fullName evidence="39">3-hydroxy-2-methylbutyryl-CoA dehydrogenase</fullName>
    </alternativeName>
    <alternativeName>
        <fullName evidence="37">3-hydroxyacyl-CoA dehydrogenase type II</fullName>
    </alternativeName>
    <alternativeName>
        <fullName evidence="35">3alpha(or 20beta)-hydroxysteroid dehydrogenase</fullName>
    </alternativeName>
    <alternativeName>
        <fullName evidence="41">7-alpha-hydroxysteroid dehydrogenase</fullName>
    </alternativeName>
    <alternativeName>
        <fullName evidence="40">Endoplasmic reticulum-associated amyloid beta-peptide-binding protein</fullName>
    </alternativeName>
    <alternativeName>
        <fullName evidence="38">Mitochondrial ribonuclease P protein 2</fullName>
    </alternativeName>
    <alternativeName>
        <fullName evidence="32">Short chain dehydrogenase/reductase family 5C member 1</fullName>
    </alternativeName>
    <alternativeName>
        <fullName evidence="36">Short-chain type dehydrogenase/reductase XH98G2</fullName>
    </alternativeName>
    <alternativeName>
        <fullName evidence="33">Type II HADH</fullName>
    </alternativeName>
</protein>
<comment type="catalytic activity">
    <reaction evidence="10">
        <text>3alpha-hydroxy-5alpha-pregnan-20-one + NAD(+) = 5alpha-pregnane-3,20-dione + NADH + H(+)</text>
        <dbReference type="Rhea" id="RHEA:41980"/>
        <dbReference type="ChEBI" id="CHEBI:15378"/>
        <dbReference type="ChEBI" id="CHEBI:28952"/>
        <dbReference type="ChEBI" id="CHEBI:50169"/>
        <dbReference type="ChEBI" id="CHEBI:57540"/>
        <dbReference type="ChEBI" id="CHEBI:57945"/>
    </reaction>
    <physiologicalReaction direction="left-to-right" evidence="10">
        <dbReference type="Rhea" id="RHEA:41981"/>
    </physiologicalReaction>
</comment>
<evidence type="ECO:0000256" key="35">
    <source>
        <dbReference type="ARBA" id="ARBA00080687"/>
    </source>
</evidence>
<comment type="catalytic activity">
    <reaction evidence="20">
        <text>5alpha-pregnan-20beta-ol-3-one + NAD(+) = 5alpha-pregnane-3,20-dione + NADH + H(+)</text>
        <dbReference type="Rhea" id="RHEA:42008"/>
        <dbReference type="ChEBI" id="CHEBI:15378"/>
        <dbReference type="ChEBI" id="CHEBI:28952"/>
        <dbReference type="ChEBI" id="CHEBI:57540"/>
        <dbReference type="ChEBI" id="CHEBI:57945"/>
        <dbReference type="ChEBI" id="CHEBI:78594"/>
    </reaction>
    <physiologicalReaction direction="left-to-right" evidence="20">
        <dbReference type="Rhea" id="RHEA:42009"/>
    </physiologicalReaction>
</comment>
<comment type="pathway">
    <text evidence="6">Amino-acid degradation; L-isoleucine degradation.</text>
</comment>
<evidence type="ECO:0000313" key="44">
    <source>
        <dbReference type="Proteomes" id="UP000001307"/>
    </source>
</evidence>
<evidence type="ECO:0000256" key="12">
    <source>
        <dbReference type="ARBA" id="ARBA00050435"/>
    </source>
</evidence>
<dbReference type="PRINTS" id="PR00080">
    <property type="entry name" value="SDRFAMILY"/>
</dbReference>
<evidence type="ECO:0000256" key="41">
    <source>
        <dbReference type="ARBA" id="ARBA00083663"/>
    </source>
</evidence>
<sequence>MTFGLSSIVTGAASGLGRATASALAARGGKVVIFDLPNSDGQAVAKELGPNAIFCPGDVTNPEDAKKAAELAANEFGHLQVLVNCAGIGIAKRIYNARKDQLHSLDEFARVININLNGSFNMMSQATKVMLDLTDPANPDVKIIQNGCIINTASVAAYDGQIGQAAYAASKGGIVGLTLPAARDLAAVGIRVNTIAPGVYRTPILDGLPMKVQTVLAKTVPFPQRLGDPSHFAQMICAIVDNPMMNGETIRLDGAIRMQP</sequence>
<keyword evidence="3" id="KW-0560">Oxidoreductase</keyword>
<keyword evidence="44" id="KW-1185">Reference proteome</keyword>
<evidence type="ECO:0000256" key="33">
    <source>
        <dbReference type="ARBA" id="ARBA00079624"/>
    </source>
</evidence>
<evidence type="ECO:0000256" key="23">
    <source>
        <dbReference type="ARBA" id="ARBA00052683"/>
    </source>
</evidence>
<dbReference type="OrthoDB" id="1274115at2759"/>
<dbReference type="EC" id="1.1.1.159" evidence="26"/>
<dbReference type="EMBL" id="FN653024">
    <property type="protein sequence ID" value="CBY23944.1"/>
    <property type="molecule type" value="Genomic_DNA"/>
</dbReference>
<dbReference type="EC" id="1.1.1.239" evidence="28"/>
<dbReference type="Gene3D" id="3.40.50.720">
    <property type="entry name" value="NAD(P)-binding Rossmann-like Domain"/>
    <property type="match status" value="1"/>
</dbReference>
<evidence type="ECO:0000256" key="7">
    <source>
        <dbReference type="ARBA" id="ARBA00049381"/>
    </source>
</evidence>
<evidence type="ECO:0000256" key="11">
    <source>
        <dbReference type="ARBA" id="ARBA00050365"/>
    </source>
</evidence>
<dbReference type="FunFam" id="3.40.50.720:FF:000215">
    <property type="entry name" value="3-hydroxyacyl-CoA dehydrogenase type-2"/>
    <property type="match status" value="1"/>
</dbReference>